<dbReference type="Proteomes" id="UP001174050">
    <property type="component" value="Unassembled WGS sequence"/>
</dbReference>
<accession>A0ABT7Z141</accession>
<keyword evidence="2" id="KW-1185">Reference proteome</keyword>
<dbReference type="EMBL" id="JAUEPL010000004">
    <property type="protein sequence ID" value="MDN3293208.1"/>
    <property type="molecule type" value="Genomic_DNA"/>
</dbReference>
<dbReference type="Pfam" id="PF18844">
    <property type="entry name" value="baeRF_family2"/>
    <property type="match status" value="1"/>
</dbReference>
<proteinExistence type="predicted"/>
<reference evidence="1" key="1">
    <citation type="submission" date="2023-06" db="EMBL/GenBank/DDBJ databases">
        <title>WGS-Sequencing of Streptomyces ficellus isolate 21 collected from sand in Gara Djebilet Iron Mine in Algeria.</title>
        <authorList>
            <person name="Zegers G.P."/>
            <person name="Gomez A."/>
            <person name="Gueddou A."/>
            <person name="Zahara A.F."/>
            <person name="Worth M."/>
            <person name="Sevigny J.L."/>
            <person name="Tisa L."/>
        </authorList>
    </citation>
    <scope>NUCLEOTIDE SEQUENCE</scope>
    <source>
        <strain evidence="1">AS11</strain>
    </source>
</reference>
<sequence>MKLSFLDPLYAAPDPVASVYLDTSRDIGDPDKAVELRWRHLRDDLTAQGADRATVAALSEMVRTDQEVPGRHGKALFAAHGRLLLAEELPEPPVRDSARLGEIPDALPLAVQHAPDIPYVAVAVRRERRPEPGGKAGGQGDVLDVVATFQAGRWPMSRVAPRPLVDREWRAEDGERGAAAVAAKLEDMVHRSGAEVIVLHVEENDPWARGVLLNRLSGTLRERTVTVEAGEGRVVADPRRALLEDEVGKVLGGRLSARDRTHTDTYRAQRARYPDASEGLAATVAALRRGQAQALLVNRPAHLTDPLWVGPGNTQISLSAEELRLFGGTSVRQERAGAALLRAAAGTGAELTVVPRDDMPMDDGVGVLLRYAPGSPAPGQ</sequence>
<evidence type="ECO:0000313" key="2">
    <source>
        <dbReference type="Proteomes" id="UP001174050"/>
    </source>
</evidence>
<evidence type="ECO:0000313" key="1">
    <source>
        <dbReference type="EMBL" id="MDN3293208.1"/>
    </source>
</evidence>
<gene>
    <name evidence="1" type="ORF">QWM81_03915</name>
</gene>
<dbReference type="InterPro" id="IPR040701">
    <property type="entry name" value="Bact_RF_family2"/>
</dbReference>
<protein>
    <recommendedName>
        <fullName evidence="3">Peptide chain release factor 1</fullName>
    </recommendedName>
</protein>
<dbReference type="RefSeq" id="WP_290110063.1">
    <property type="nucleotide sequence ID" value="NZ_JAUEPL010000004.1"/>
</dbReference>
<evidence type="ECO:0008006" key="3">
    <source>
        <dbReference type="Google" id="ProtNLM"/>
    </source>
</evidence>
<organism evidence="1 2">
    <name type="scientific">Streptomyces ficellus</name>
    <dbReference type="NCBI Taxonomy" id="1977088"/>
    <lineage>
        <taxon>Bacteria</taxon>
        <taxon>Bacillati</taxon>
        <taxon>Actinomycetota</taxon>
        <taxon>Actinomycetes</taxon>
        <taxon>Kitasatosporales</taxon>
        <taxon>Streptomycetaceae</taxon>
        <taxon>Streptomyces</taxon>
    </lineage>
</organism>
<name>A0ABT7Z141_9ACTN</name>
<comment type="caution">
    <text evidence="1">The sequence shown here is derived from an EMBL/GenBank/DDBJ whole genome shotgun (WGS) entry which is preliminary data.</text>
</comment>